<name>A0A2K3KBA6_TRIPR</name>
<dbReference type="AlphaFoldDB" id="A0A2K3KBA6"/>
<gene>
    <name evidence="1" type="ORF">L195_g053578</name>
</gene>
<dbReference type="EMBL" id="ASHM01090837">
    <property type="protein sequence ID" value="PNX63581.1"/>
    <property type="molecule type" value="Genomic_DNA"/>
</dbReference>
<protein>
    <submittedName>
        <fullName evidence="1">Uncharacterized protein</fullName>
    </submittedName>
</protein>
<proteinExistence type="predicted"/>
<accession>A0A2K3KBA6</accession>
<reference evidence="1 2" key="1">
    <citation type="journal article" date="2014" name="Am. J. Bot.">
        <title>Genome assembly and annotation for red clover (Trifolium pratense; Fabaceae).</title>
        <authorList>
            <person name="Istvanek J."/>
            <person name="Jaros M."/>
            <person name="Krenek A."/>
            <person name="Repkova J."/>
        </authorList>
    </citation>
    <scope>NUCLEOTIDE SEQUENCE [LARGE SCALE GENOMIC DNA]</scope>
    <source>
        <strain evidence="2">cv. Tatra</strain>
        <tissue evidence="1">Young leaves</tissue>
    </source>
</reference>
<evidence type="ECO:0000313" key="1">
    <source>
        <dbReference type="EMBL" id="PNX63581.1"/>
    </source>
</evidence>
<reference evidence="1 2" key="2">
    <citation type="journal article" date="2017" name="Front. Plant Sci.">
        <title>Gene Classification and Mining of Molecular Markers Useful in Red Clover (Trifolium pratense) Breeding.</title>
        <authorList>
            <person name="Istvanek J."/>
            <person name="Dluhosova J."/>
            <person name="Dluhos P."/>
            <person name="Patkova L."/>
            <person name="Nedelnik J."/>
            <person name="Repkova J."/>
        </authorList>
    </citation>
    <scope>NUCLEOTIDE SEQUENCE [LARGE SCALE GENOMIC DNA]</scope>
    <source>
        <strain evidence="2">cv. Tatra</strain>
        <tissue evidence="1">Young leaves</tissue>
    </source>
</reference>
<dbReference type="Proteomes" id="UP000236291">
    <property type="component" value="Unassembled WGS sequence"/>
</dbReference>
<evidence type="ECO:0000313" key="2">
    <source>
        <dbReference type="Proteomes" id="UP000236291"/>
    </source>
</evidence>
<sequence>MRAEKLEVMRTEKLEHVIFVAVKMRVMRAVAVFLRQGFVKFLS</sequence>
<comment type="caution">
    <text evidence="1">The sequence shown here is derived from an EMBL/GenBank/DDBJ whole genome shotgun (WGS) entry which is preliminary data.</text>
</comment>
<organism evidence="1 2">
    <name type="scientific">Trifolium pratense</name>
    <name type="common">Red clover</name>
    <dbReference type="NCBI Taxonomy" id="57577"/>
    <lineage>
        <taxon>Eukaryota</taxon>
        <taxon>Viridiplantae</taxon>
        <taxon>Streptophyta</taxon>
        <taxon>Embryophyta</taxon>
        <taxon>Tracheophyta</taxon>
        <taxon>Spermatophyta</taxon>
        <taxon>Magnoliopsida</taxon>
        <taxon>eudicotyledons</taxon>
        <taxon>Gunneridae</taxon>
        <taxon>Pentapetalae</taxon>
        <taxon>rosids</taxon>
        <taxon>fabids</taxon>
        <taxon>Fabales</taxon>
        <taxon>Fabaceae</taxon>
        <taxon>Papilionoideae</taxon>
        <taxon>50 kb inversion clade</taxon>
        <taxon>NPAAA clade</taxon>
        <taxon>Hologalegina</taxon>
        <taxon>IRL clade</taxon>
        <taxon>Trifolieae</taxon>
        <taxon>Trifolium</taxon>
    </lineage>
</organism>